<feature type="domain" description="YARHG" evidence="2">
    <location>
        <begin position="352"/>
        <end position="438"/>
    </location>
</feature>
<proteinExistence type="predicted"/>
<sequence length="442" mass="52189">MIKIIANILLLSLFLSQVNIYAQISNEEYYNYLEDSNIHEQIELEDLQISYERDNTYRYKSILYLKSDTTVLDSSAFDNGYVQFHEAINPGDRFNAWYINKDANQSLNIFILQNKFQSNQISGLDTLYLFEYLYGYNYFVDKYIYVNTEGERCEGHGFKLYRGAFGENGIDMLFDFYQLEEIKSYESWSPYLPLVTKLYSIGRNNKILVETGIFDGGLTDLNYFILDTRANEVQNITQTSNFQTLVSDPKKHLVNYPHYKHLSFEPKIGNGFIVDCSDTLAYFSSDFHESDARWDQDAFVMDKRYKIIGRVLKRKIGIVGYTFRSNEKFYRVRSNVNGSTGDFDLQLKYPMERAFYNLYYDSLLNRNAVVDLNLNELLILKNFIFAKHNYQFNSPFYQAFFNTFTFYSSKESKKQRRKDVNGLLTEMDKKNLDMIMEKIRDL</sequence>
<dbReference type="RefSeq" id="WP_202858001.1">
    <property type="nucleotide sequence ID" value="NZ_JAEUGD010000064.1"/>
</dbReference>
<dbReference type="Proteomes" id="UP000614216">
    <property type="component" value="Unassembled WGS sequence"/>
</dbReference>
<dbReference type="Pfam" id="PF13308">
    <property type="entry name" value="YARHG"/>
    <property type="match status" value="1"/>
</dbReference>
<comment type="caution">
    <text evidence="3">The sequence shown here is derived from an EMBL/GenBank/DDBJ whole genome shotgun (WGS) entry which is preliminary data.</text>
</comment>
<protein>
    <submittedName>
        <fullName evidence="3">YARHG domain-containing protein</fullName>
    </submittedName>
</protein>
<reference evidence="3" key="1">
    <citation type="submission" date="2021-01" db="EMBL/GenBank/DDBJ databases">
        <title>Fulvivirga kasyanovii gen. nov., sp nov., a novel member of the phylum Bacteroidetes isolated from seawater in a mussel farm.</title>
        <authorList>
            <person name="Zhao L.-H."/>
            <person name="Wang Z.-J."/>
        </authorList>
    </citation>
    <scope>NUCLEOTIDE SEQUENCE</scope>
    <source>
        <strain evidence="3">29W222</strain>
    </source>
</reference>
<feature type="signal peptide" evidence="1">
    <location>
        <begin position="1"/>
        <end position="22"/>
    </location>
</feature>
<dbReference type="Gene3D" id="1.20.58.1690">
    <property type="match status" value="1"/>
</dbReference>
<evidence type="ECO:0000259" key="2">
    <source>
        <dbReference type="SMART" id="SM01324"/>
    </source>
</evidence>
<keyword evidence="4" id="KW-1185">Reference proteome</keyword>
<name>A0A937G0M7_9BACT</name>
<dbReference type="InterPro" id="IPR025582">
    <property type="entry name" value="YARHG_dom"/>
</dbReference>
<evidence type="ECO:0000313" key="3">
    <source>
        <dbReference type="EMBL" id="MBL6448462.1"/>
    </source>
</evidence>
<gene>
    <name evidence="3" type="ORF">JMN32_19270</name>
</gene>
<organism evidence="3 4">
    <name type="scientific">Fulvivirga marina</name>
    <dbReference type="NCBI Taxonomy" id="2494733"/>
    <lineage>
        <taxon>Bacteria</taxon>
        <taxon>Pseudomonadati</taxon>
        <taxon>Bacteroidota</taxon>
        <taxon>Cytophagia</taxon>
        <taxon>Cytophagales</taxon>
        <taxon>Fulvivirgaceae</taxon>
        <taxon>Fulvivirga</taxon>
    </lineage>
</organism>
<keyword evidence="1" id="KW-0732">Signal</keyword>
<dbReference type="AlphaFoldDB" id="A0A937G0M7"/>
<evidence type="ECO:0000313" key="4">
    <source>
        <dbReference type="Proteomes" id="UP000614216"/>
    </source>
</evidence>
<dbReference type="EMBL" id="JAEUGD010000064">
    <property type="protein sequence ID" value="MBL6448462.1"/>
    <property type="molecule type" value="Genomic_DNA"/>
</dbReference>
<feature type="chain" id="PRO_5037695655" evidence="1">
    <location>
        <begin position="23"/>
        <end position="442"/>
    </location>
</feature>
<dbReference type="InterPro" id="IPR038434">
    <property type="entry name" value="YARHG_sf"/>
</dbReference>
<evidence type="ECO:0000256" key="1">
    <source>
        <dbReference type="SAM" id="SignalP"/>
    </source>
</evidence>
<accession>A0A937G0M7</accession>
<dbReference type="SMART" id="SM01324">
    <property type="entry name" value="YARHG"/>
    <property type="match status" value="1"/>
</dbReference>